<gene>
    <name evidence="1" type="ORF">CXZ10_00155</name>
</gene>
<dbReference type="RefSeq" id="WP_101286933.1">
    <property type="nucleotide sequence ID" value="NZ_FOUQ01000007.1"/>
</dbReference>
<dbReference type="SUPFAM" id="SSF158682">
    <property type="entry name" value="TerB-like"/>
    <property type="match status" value="1"/>
</dbReference>
<reference evidence="1 2" key="1">
    <citation type="submission" date="2017-12" db="EMBL/GenBank/DDBJ databases">
        <title>Anaerobic carbon monoxide metabolism by Pleomorphomonas carboxyditropha sp. nov., a new mesophilic hydrogenogenic carboxidotroph.</title>
        <authorList>
            <person name="Esquivel-Elizondo S."/>
            <person name="Krajmalnik-Brown R."/>
        </authorList>
    </citation>
    <scope>NUCLEOTIDE SEQUENCE [LARGE SCALE GENOMIC DNA]</scope>
    <source>
        <strain evidence="1 2">R5-392</strain>
    </source>
</reference>
<sequence length="322" mass="34778">MMSDSGKTTAPGAAPLDAIARLRAAVYADGGINAEEVRQLCRLAAEEGFPTAAGRQLYIEALTDYVALQTAPSGHVSEEMARWLIGVLSADGITTDLEVDLLVNIMRRTDSVPVELSAFALAEVSRSVLNGAEDGEGGVISAADVERMRSILYAFGNERSVGISREEAEVLFDLNDRSREAENDPSWSDLFVKAIASFLMAARGYTLMSREETLSRDAWLDAPSGGVTALFGDMLSNMLSNGLRGVWSAWSQPDDASSKPIEADEARIREAEAVTSEEVKWLADRIGRDGVIHANERALLKFLSEESPDIHPSLRTLLDTAA</sequence>
<organism evidence="1 2">
    <name type="scientific">Pleomorphomonas diazotrophica</name>
    <dbReference type="NCBI Taxonomy" id="1166257"/>
    <lineage>
        <taxon>Bacteria</taxon>
        <taxon>Pseudomonadati</taxon>
        <taxon>Pseudomonadota</taxon>
        <taxon>Alphaproteobacteria</taxon>
        <taxon>Hyphomicrobiales</taxon>
        <taxon>Pleomorphomonadaceae</taxon>
        <taxon>Pleomorphomonas</taxon>
    </lineage>
</organism>
<dbReference type="Proteomes" id="UP000233491">
    <property type="component" value="Unassembled WGS sequence"/>
</dbReference>
<dbReference type="InterPro" id="IPR029024">
    <property type="entry name" value="TerB-like"/>
</dbReference>
<name>A0A2N3M2R9_9HYPH</name>
<comment type="caution">
    <text evidence="1">The sequence shown here is derived from an EMBL/GenBank/DDBJ whole genome shotgun (WGS) entry which is preliminary data.</text>
</comment>
<dbReference type="EMBL" id="PJNW01000001">
    <property type="protein sequence ID" value="PKR91170.1"/>
    <property type="molecule type" value="Genomic_DNA"/>
</dbReference>
<dbReference type="AlphaFoldDB" id="A0A2N3M2R9"/>
<proteinExistence type="predicted"/>
<protein>
    <submittedName>
        <fullName evidence="1">Uncharacterized protein</fullName>
    </submittedName>
</protein>
<evidence type="ECO:0000313" key="2">
    <source>
        <dbReference type="Proteomes" id="UP000233491"/>
    </source>
</evidence>
<dbReference type="OrthoDB" id="7628592at2"/>
<accession>A0A2N3M2R9</accession>
<keyword evidence="2" id="KW-1185">Reference proteome</keyword>
<evidence type="ECO:0000313" key="1">
    <source>
        <dbReference type="EMBL" id="PKR91170.1"/>
    </source>
</evidence>